<dbReference type="PROSITE" id="PS50943">
    <property type="entry name" value="HTH_CROC1"/>
    <property type="match status" value="1"/>
</dbReference>
<dbReference type="GO" id="GO:0003677">
    <property type="term" value="F:DNA binding"/>
    <property type="evidence" value="ECO:0007669"/>
    <property type="project" value="UniProtKB-KW"/>
</dbReference>
<name>A0A7L7KQ36_9MOLU</name>
<dbReference type="RefSeq" id="WP_258878455.1">
    <property type="nucleotide sequence ID" value="NZ_CP048914.1"/>
</dbReference>
<dbReference type="InterPro" id="IPR036770">
    <property type="entry name" value="Ankyrin_rpt-contain_sf"/>
</dbReference>
<evidence type="ECO:0000259" key="2">
    <source>
        <dbReference type="PROSITE" id="PS50943"/>
    </source>
</evidence>
<dbReference type="AlphaFoldDB" id="A0A7L7KQ36"/>
<dbReference type="CDD" id="cd00093">
    <property type="entry name" value="HTH_XRE"/>
    <property type="match status" value="1"/>
</dbReference>
<keyword evidence="1" id="KW-0238">DNA-binding</keyword>
<gene>
    <name evidence="3" type="ORF">G4Z02_03380</name>
</gene>
<dbReference type="Gene3D" id="1.10.260.40">
    <property type="entry name" value="lambda repressor-like DNA-binding domains"/>
    <property type="match status" value="1"/>
</dbReference>
<dbReference type="InterPro" id="IPR001387">
    <property type="entry name" value="Cro/C1-type_HTH"/>
</dbReference>
<dbReference type="PANTHER" id="PTHR46558">
    <property type="entry name" value="TRACRIPTIONAL REGULATORY PROTEIN-RELATED-RELATED"/>
    <property type="match status" value="1"/>
</dbReference>
<dbReference type="EMBL" id="CP048914">
    <property type="protein sequence ID" value="QMS84833.1"/>
    <property type="molecule type" value="Genomic_DNA"/>
</dbReference>
<dbReference type="Proteomes" id="UP000514720">
    <property type="component" value="Chromosome"/>
</dbReference>
<protein>
    <submittedName>
        <fullName evidence="3">Helix-turn-helix transcriptional regulator</fullName>
    </submittedName>
</protein>
<dbReference type="PANTHER" id="PTHR46558:SF11">
    <property type="entry name" value="HTH-TYPE TRANSCRIPTIONAL REGULATOR XRE"/>
    <property type="match status" value="1"/>
</dbReference>
<evidence type="ECO:0000256" key="1">
    <source>
        <dbReference type="ARBA" id="ARBA00023125"/>
    </source>
</evidence>
<dbReference type="InterPro" id="IPR010982">
    <property type="entry name" value="Lambda_DNA-bd_dom_sf"/>
</dbReference>
<dbReference type="SUPFAM" id="SSF47413">
    <property type="entry name" value="lambda repressor-like DNA-binding domains"/>
    <property type="match status" value="1"/>
</dbReference>
<feature type="domain" description="HTH cro/C1-type" evidence="2">
    <location>
        <begin position="10"/>
        <end position="64"/>
    </location>
</feature>
<accession>A0A7L7KQ36</accession>
<keyword evidence="4" id="KW-1185">Reference proteome</keyword>
<dbReference type="SUPFAM" id="SSF48403">
    <property type="entry name" value="Ankyrin repeat"/>
    <property type="match status" value="1"/>
</dbReference>
<dbReference type="SMART" id="SM00530">
    <property type="entry name" value="HTH_XRE"/>
    <property type="match status" value="1"/>
</dbReference>
<proteinExistence type="predicted"/>
<sequence>MNTVEIGKFIKEQLRLKGHTQENLADYLGISKQAVSQNLSGKSSFEISNLMMIAEFLDVKVDDILYAGSERETMLSKFYNQDIDKINPDLAPEQPDSNGKTLLDYCIESNDLEKFKFLFSKQLIIESLNNNPRFVAFLIKNNDLKLLQSSFRTPIKDEEGNVVSYHHGKLEIPRLSERSGSLRIGKKILPMYANLSENMKEYVSAVLACTNDETLKLIPELRLVRMGDRGVPKLVQVAIEKDVVHILKYFLDRSKYNVNKDMFDFAINYEATECAKFLYDNYDLKTVENLLKINDRAYVQDRVSNMNLNKHQMSNGIIDAVKANDLMAVKALINIVDKKSLDLALEEVNFEDGLAIAKVLLDAGAVFSIPNAYDSNHRFNLNSVTSAVKFLMDKVDESED</sequence>
<evidence type="ECO:0000313" key="3">
    <source>
        <dbReference type="EMBL" id="QMS84833.1"/>
    </source>
</evidence>
<reference evidence="3 4" key="1">
    <citation type="submission" date="2020-02" db="EMBL/GenBank/DDBJ databases">
        <authorList>
            <person name="Zheng R.K."/>
            <person name="Sun C.M."/>
        </authorList>
    </citation>
    <scope>NUCLEOTIDE SEQUENCE [LARGE SCALE GENOMIC DNA]</scope>
    <source>
        <strain evidence="4">zrk13</strain>
    </source>
</reference>
<evidence type="ECO:0000313" key="4">
    <source>
        <dbReference type="Proteomes" id="UP000514720"/>
    </source>
</evidence>
<dbReference type="Pfam" id="PF01381">
    <property type="entry name" value="HTH_3"/>
    <property type="match status" value="1"/>
</dbReference>
<dbReference type="KEGG" id="xcl:G4Z02_03380"/>
<organism evidence="3 4">
    <name type="scientific">Candidatus Xianfuyuplasma coldseepsis</name>
    <dbReference type="NCBI Taxonomy" id="2782163"/>
    <lineage>
        <taxon>Bacteria</taxon>
        <taxon>Bacillati</taxon>
        <taxon>Mycoplasmatota</taxon>
        <taxon>Mollicutes</taxon>
        <taxon>Candidatus Izemoplasmatales</taxon>
        <taxon>Candidatus Izemoplasmataceae</taxon>
        <taxon>Candidatus Xianfuyuplasma</taxon>
    </lineage>
</organism>